<accession>A0ACC2WX07</accession>
<sequence length="540" mass="60009">MRYSVLSSVVLAATLARAVPTIPSLDTLDAQGSIPSVAGRVYDSVTKWWNHGSQSDEDVYQGIKIGSVQQDGILYDTLTHPSHPEYRLRITSDSHKAAHPSICDPNVKQVSGFLDISETKHLFFWFFESRSKPSEDPLVLWLNGGPGCSSTTGLLFELGPCQVAKADKSSKVNVTDNQYSWTDKANVIFLDQPVGVGYSYSDDEQVNNSPAAAEDVYAFLTLFVGKYGKYRNNDFHISGESYAGTYLPNIAHVIHNQNKHLLTLSESARPLPVLNLKSVLIGNGLSQPDIQFGSVPEYACDSKYAVYDDPQGSECQSLRSKMSRCQSLAQSCFKTNSKFTCVPAELICWQGFGQLQDLGLNMYDTRRPCDRSEDADGPLCYRQMGWIEEYMNSPEVRLALGAPKDVKFQSCNMDINRNFLFTGDAMRETSLLMVPLVDEGIRLLIYAGVQDLMCNYIGNEQWMDVLPTKFNKEFLNSTATPFIDSDKKEIGYVRSAGKGAGNVAYMAIYEAGHMVPQDQPVAALDMLQRWLDNKPLARGK</sequence>
<evidence type="ECO:0000313" key="2">
    <source>
        <dbReference type="Proteomes" id="UP001230649"/>
    </source>
</evidence>
<dbReference type="Proteomes" id="UP001230649">
    <property type="component" value="Unassembled WGS sequence"/>
</dbReference>
<organism evidence="1 2">
    <name type="scientific">Naganishia adeliensis</name>
    <dbReference type="NCBI Taxonomy" id="92952"/>
    <lineage>
        <taxon>Eukaryota</taxon>
        <taxon>Fungi</taxon>
        <taxon>Dikarya</taxon>
        <taxon>Basidiomycota</taxon>
        <taxon>Agaricomycotina</taxon>
        <taxon>Tremellomycetes</taxon>
        <taxon>Filobasidiales</taxon>
        <taxon>Filobasidiaceae</taxon>
        <taxon>Naganishia</taxon>
    </lineage>
</organism>
<name>A0ACC2WX07_9TREE</name>
<proteinExistence type="predicted"/>
<reference evidence="1" key="1">
    <citation type="submission" date="2023-04" db="EMBL/GenBank/DDBJ databases">
        <title>Draft Genome sequencing of Naganishia species isolated from polar environments using Oxford Nanopore Technology.</title>
        <authorList>
            <person name="Leo P."/>
            <person name="Venkateswaran K."/>
        </authorList>
    </citation>
    <scope>NUCLEOTIDE SEQUENCE</scope>
    <source>
        <strain evidence="1">MNA-CCFEE 5262</strain>
    </source>
</reference>
<comment type="caution">
    <text evidence="1">The sequence shown here is derived from an EMBL/GenBank/DDBJ whole genome shotgun (WGS) entry which is preliminary data.</text>
</comment>
<gene>
    <name evidence="1" type="ORF">QFC20_000862</name>
</gene>
<evidence type="ECO:0000313" key="1">
    <source>
        <dbReference type="EMBL" id="KAJ9116182.1"/>
    </source>
</evidence>
<protein>
    <submittedName>
        <fullName evidence="1">Uncharacterized protein</fullName>
    </submittedName>
</protein>
<dbReference type="EMBL" id="JASBWS010000004">
    <property type="protein sequence ID" value="KAJ9116182.1"/>
    <property type="molecule type" value="Genomic_DNA"/>
</dbReference>
<keyword evidence="2" id="KW-1185">Reference proteome</keyword>